<evidence type="ECO:0000313" key="2">
    <source>
        <dbReference type="Proteomes" id="UP000297975"/>
    </source>
</evidence>
<accession>A0A4Y8III7</accession>
<dbReference type="PANTHER" id="PTHR37816">
    <property type="entry name" value="YALI0E33011P"/>
    <property type="match status" value="1"/>
</dbReference>
<proteinExistence type="predicted"/>
<dbReference type="InterPro" id="IPR027417">
    <property type="entry name" value="P-loop_NTPase"/>
</dbReference>
<reference evidence="1 2" key="1">
    <citation type="submission" date="2019-03" db="EMBL/GenBank/DDBJ databases">
        <authorList>
            <person name="He R.-H."/>
        </authorList>
    </citation>
    <scope>NUCLEOTIDE SEQUENCE [LARGE SCALE GENOMIC DNA]</scope>
    <source>
        <strain evidence="2">SH 714</strain>
    </source>
</reference>
<evidence type="ECO:0000313" key="1">
    <source>
        <dbReference type="EMBL" id="TFB19492.1"/>
    </source>
</evidence>
<dbReference type="PANTHER" id="PTHR37816:SF2">
    <property type="entry name" value="DNA TOPOLOGY MODULATION PROTEIN FLAR-RELATED PROTEIN"/>
    <property type="match status" value="1"/>
</dbReference>
<protein>
    <submittedName>
        <fullName evidence="1">DNA topology modulation protein FlaR</fullName>
    </submittedName>
</protein>
<sequence length="173" mass="20782">MINIKRIHIIGSVGSGKTTLSRKLSKEYVIPHYELDNVVWKREKSGDIRRTIEERDQQLTEIVTQEKWIIEGVHDKWVLPSFKHADIIIFLDTPKRIRTARIIKRFVKQLLKVEKANYKPSWNMFLQMFKWNNQFEEKNKFEILQTLKPFEDKLIILNNEVDLEEVINSNYKK</sequence>
<dbReference type="AlphaFoldDB" id="A0A4Y8III7"/>
<keyword evidence="2" id="KW-1185">Reference proteome</keyword>
<comment type="caution">
    <text evidence="1">The sequence shown here is derived from an EMBL/GenBank/DDBJ whole genome shotgun (WGS) entry which is preliminary data.</text>
</comment>
<gene>
    <name evidence="1" type="ORF">E3U55_10015</name>
</gene>
<dbReference type="RefSeq" id="WP_134340290.1">
    <property type="nucleotide sequence ID" value="NZ_SOPW01000010.1"/>
</dbReference>
<dbReference type="SUPFAM" id="SSF52540">
    <property type="entry name" value="P-loop containing nucleoside triphosphate hydrolases"/>
    <property type="match status" value="1"/>
</dbReference>
<dbReference type="Gene3D" id="3.40.50.300">
    <property type="entry name" value="P-loop containing nucleotide triphosphate hydrolases"/>
    <property type="match status" value="1"/>
</dbReference>
<dbReference type="Pfam" id="PF13238">
    <property type="entry name" value="AAA_18"/>
    <property type="match status" value="1"/>
</dbReference>
<organism evidence="1 2">
    <name type="scientific">Filobacillus milosensis</name>
    <dbReference type="NCBI Taxonomy" id="94137"/>
    <lineage>
        <taxon>Bacteria</taxon>
        <taxon>Bacillati</taxon>
        <taxon>Bacillota</taxon>
        <taxon>Bacilli</taxon>
        <taxon>Bacillales</taxon>
        <taxon>Bacillaceae</taxon>
        <taxon>Filobacillus</taxon>
    </lineage>
</organism>
<dbReference type="OrthoDB" id="1201990at2"/>
<dbReference type="InterPro" id="IPR052922">
    <property type="entry name" value="Cytidylate_Kinase-2"/>
</dbReference>
<dbReference type="Proteomes" id="UP000297975">
    <property type="component" value="Unassembled WGS sequence"/>
</dbReference>
<dbReference type="EMBL" id="SOPW01000010">
    <property type="protein sequence ID" value="TFB19492.1"/>
    <property type="molecule type" value="Genomic_DNA"/>
</dbReference>
<name>A0A4Y8III7_9BACI</name>